<evidence type="ECO:0000313" key="3">
    <source>
        <dbReference type="EMBL" id="KZP24543.1"/>
    </source>
</evidence>
<keyword evidence="1" id="KW-0347">Helicase</keyword>
<dbReference type="PANTHER" id="PTHR10492:SF57">
    <property type="entry name" value="ATP-DEPENDENT DNA HELICASE"/>
    <property type="match status" value="1"/>
</dbReference>
<dbReference type="GO" id="GO:0006310">
    <property type="term" value="P:DNA recombination"/>
    <property type="evidence" value="ECO:0007669"/>
    <property type="project" value="UniProtKB-KW"/>
</dbReference>
<comment type="similarity">
    <text evidence="1">Belongs to the helicase family.</text>
</comment>
<dbReference type="OrthoDB" id="3229246at2759"/>
<keyword evidence="1" id="KW-0547">Nucleotide-binding</keyword>
<dbReference type="Proteomes" id="UP000076532">
    <property type="component" value="Unassembled WGS sequence"/>
</dbReference>
<comment type="cofactor">
    <cofactor evidence="1">
        <name>Mg(2+)</name>
        <dbReference type="ChEBI" id="CHEBI:18420"/>
    </cofactor>
</comment>
<accession>A0A166N1A1</accession>
<organism evidence="3 4">
    <name type="scientific">Athelia psychrophila</name>
    <dbReference type="NCBI Taxonomy" id="1759441"/>
    <lineage>
        <taxon>Eukaryota</taxon>
        <taxon>Fungi</taxon>
        <taxon>Dikarya</taxon>
        <taxon>Basidiomycota</taxon>
        <taxon>Agaricomycotina</taxon>
        <taxon>Agaricomycetes</taxon>
        <taxon>Agaricomycetidae</taxon>
        <taxon>Atheliales</taxon>
        <taxon>Atheliaceae</taxon>
        <taxon>Athelia</taxon>
    </lineage>
</organism>
<protein>
    <recommendedName>
        <fullName evidence="1">ATP-dependent DNA helicase</fullName>
        <ecNumber evidence="1">5.6.2.3</ecNumber>
    </recommendedName>
</protein>
<dbReference type="GO" id="GO:0000723">
    <property type="term" value="P:telomere maintenance"/>
    <property type="evidence" value="ECO:0007669"/>
    <property type="project" value="InterPro"/>
</dbReference>
<evidence type="ECO:0000256" key="1">
    <source>
        <dbReference type="RuleBase" id="RU363044"/>
    </source>
</evidence>
<keyword evidence="4" id="KW-1185">Reference proteome</keyword>
<dbReference type="GO" id="GO:0016887">
    <property type="term" value="F:ATP hydrolysis activity"/>
    <property type="evidence" value="ECO:0007669"/>
    <property type="project" value="RHEA"/>
</dbReference>
<keyword evidence="1" id="KW-0234">DNA repair</keyword>
<keyword evidence="1" id="KW-0233">DNA recombination</keyword>
<dbReference type="InterPro" id="IPR010285">
    <property type="entry name" value="DNA_helicase_pif1-like_DEAD"/>
</dbReference>
<dbReference type="Pfam" id="PF05970">
    <property type="entry name" value="PIF1"/>
    <property type="match status" value="1"/>
</dbReference>
<keyword evidence="1" id="KW-0378">Hydrolase</keyword>
<reference evidence="3 4" key="1">
    <citation type="journal article" date="2016" name="Mol. Biol. Evol.">
        <title>Comparative Genomics of Early-Diverging Mushroom-Forming Fungi Provides Insights into the Origins of Lignocellulose Decay Capabilities.</title>
        <authorList>
            <person name="Nagy L.G."/>
            <person name="Riley R."/>
            <person name="Tritt A."/>
            <person name="Adam C."/>
            <person name="Daum C."/>
            <person name="Floudas D."/>
            <person name="Sun H."/>
            <person name="Yadav J.S."/>
            <person name="Pangilinan J."/>
            <person name="Larsson K.H."/>
            <person name="Matsuura K."/>
            <person name="Barry K."/>
            <person name="Labutti K."/>
            <person name="Kuo R."/>
            <person name="Ohm R.A."/>
            <person name="Bhattacharya S.S."/>
            <person name="Shirouzu T."/>
            <person name="Yoshinaga Y."/>
            <person name="Martin F.M."/>
            <person name="Grigoriev I.V."/>
            <person name="Hibbett D.S."/>
        </authorList>
    </citation>
    <scope>NUCLEOTIDE SEQUENCE [LARGE SCALE GENOMIC DNA]</scope>
    <source>
        <strain evidence="3 4">CBS 109695</strain>
    </source>
</reference>
<dbReference type="GO" id="GO:0006281">
    <property type="term" value="P:DNA repair"/>
    <property type="evidence" value="ECO:0007669"/>
    <property type="project" value="UniProtKB-KW"/>
</dbReference>
<dbReference type="SUPFAM" id="SSF52540">
    <property type="entry name" value="P-loop containing nucleoside triphosphate hydrolases"/>
    <property type="match status" value="1"/>
</dbReference>
<feature type="non-terminal residue" evidence="3">
    <location>
        <position position="1"/>
    </location>
</feature>
<dbReference type="Gene3D" id="3.40.50.300">
    <property type="entry name" value="P-loop containing nucleotide triphosphate hydrolases"/>
    <property type="match status" value="1"/>
</dbReference>
<sequence length="139" mass="15697">DWHLQVENHHIAEQLDYDRDTERQHALEREPQLNEEQADAYRHIIDSAVHRTGQLFFLDGPGGTGKTFVYNTVCHKIRSEGWIVLCVASSGIAALLLRGGRTAHSMFKIPVENLTDESHCAIMKEGLLAGLLRITRLII</sequence>
<dbReference type="EMBL" id="KV417525">
    <property type="protein sequence ID" value="KZP24543.1"/>
    <property type="molecule type" value="Genomic_DNA"/>
</dbReference>
<name>A0A166N1A1_9AGAM</name>
<comment type="catalytic activity">
    <reaction evidence="1">
        <text>ATP + H2O = ADP + phosphate + H(+)</text>
        <dbReference type="Rhea" id="RHEA:13065"/>
        <dbReference type="ChEBI" id="CHEBI:15377"/>
        <dbReference type="ChEBI" id="CHEBI:15378"/>
        <dbReference type="ChEBI" id="CHEBI:30616"/>
        <dbReference type="ChEBI" id="CHEBI:43474"/>
        <dbReference type="ChEBI" id="CHEBI:456216"/>
        <dbReference type="EC" id="5.6.2.3"/>
    </reaction>
</comment>
<keyword evidence="1" id="KW-0227">DNA damage</keyword>
<evidence type="ECO:0000313" key="4">
    <source>
        <dbReference type="Proteomes" id="UP000076532"/>
    </source>
</evidence>
<feature type="non-terminal residue" evidence="3">
    <location>
        <position position="139"/>
    </location>
</feature>
<feature type="domain" description="DNA helicase Pif1-like DEAD-box helicase" evidence="2">
    <location>
        <begin position="32"/>
        <end position="139"/>
    </location>
</feature>
<gene>
    <name evidence="3" type="ORF">FIBSPDRAFT_718656</name>
</gene>
<proteinExistence type="inferred from homology"/>
<dbReference type="EC" id="5.6.2.3" evidence="1"/>
<evidence type="ECO:0000259" key="2">
    <source>
        <dbReference type="Pfam" id="PF05970"/>
    </source>
</evidence>
<dbReference type="GO" id="GO:0043139">
    <property type="term" value="F:5'-3' DNA helicase activity"/>
    <property type="evidence" value="ECO:0007669"/>
    <property type="project" value="UniProtKB-EC"/>
</dbReference>
<keyword evidence="1" id="KW-0067">ATP-binding</keyword>
<dbReference type="AlphaFoldDB" id="A0A166N1A1"/>
<dbReference type="STRING" id="436010.A0A166N1A1"/>
<dbReference type="PANTHER" id="PTHR10492">
    <property type="match status" value="1"/>
</dbReference>
<dbReference type="InterPro" id="IPR027417">
    <property type="entry name" value="P-loop_NTPase"/>
</dbReference>
<dbReference type="GO" id="GO:0005524">
    <property type="term" value="F:ATP binding"/>
    <property type="evidence" value="ECO:0007669"/>
    <property type="project" value="UniProtKB-KW"/>
</dbReference>